<reference evidence="3" key="1">
    <citation type="journal article" date="2010" name="ISME J.">
        <title>The complete genome sequence of the algal symbiont Dinoroseobacter shibae: a hitchhiker's guide to life in the sea.</title>
        <authorList>
            <person name="Wagner-Dobler I."/>
            <person name="Ballhausen B."/>
            <person name="Berger M."/>
            <person name="Brinkhoff T."/>
            <person name="Buchholz I."/>
            <person name="Bunk B."/>
            <person name="Cypionka H."/>
            <person name="Daniel R."/>
            <person name="Drepper T."/>
            <person name="Gerdts G."/>
            <person name="Hahnke S."/>
            <person name="Han C."/>
            <person name="Jahn D."/>
            <person name="Kalhoefer D."/>
            <person name="Kiss H."/>
            <person name="Klenk H.P."/>
            <person name="Kyrpides N."/>
            <person name="Liebl W."/>
            <person name="Liesegang H."/>
            <person name="Meincke L."/>
            <person name="Pati A."/>
            <person name="Petersen J."/>
            <person name="Piekarski T."/>
            <person name="Pommerenke C."/>
            <person name="Pradella S."/>
            <person name="Pukall R."/>
            <person name="Rabus R."/>
            <person name="Stackebrandt E."/>
            <person name="Thole S."/>
            <person name="Thompson L."/>
            <person name="Tielen P."/>
            <person name="Tomasch J."/>
            <person name="von Jan M."/>
            <person name="Wanphrut N."/>
            <person name="Wichels A."/>
            <person name="Zech H."/>
            <person name="Simon M."/>
        </authorList>
    </citation>
    <scope>NUCLEOTIDE SEQUENCE [LARGE SCALE GENOMIC DNA]</scope>
    <source>
        <strain evidence="3">DSM 16493 / NCIMB 14021 / DFL 12</strain>
    </source>
</reference>
<accession>A8LQV2</accession>
<evidence type="ECO:0000256" key="1">
    <source>
        <dbReference type="SAM" id="SignalP"/>
    </source>
</evidence>
<keyword evidence="3" id="KW-1185">Reference proteome</keyword>
<dbReference type="Proteomes" id="UP000006833">
    <property type="component" value="Chromosome"/>
</dbReference>
<dbReference type="STRING" id="398580.Dshi_0750"/>
<dbReference type="EMBL" id="CP000830">
    <property type="protein sequence ID" value="ABV92495.1"/>
    <property type="molecule type" value="Genomic_DNA"/>
</dbReference>
<gene>
    <name evidence="2" type="ordered locus">Dshi_0750</name>
</gene>
<dbReference type="KEGG" id="dsh:Dshi_0750"/>
<dbReference type="OrthoDB" id="7864696at2"/>
<evidence type="ECO:0008006" key="4">
    <source>
        <dbReference type="Google" id="ProtNLM"/>
    </source>
</evidence>
<dbReference type="AlphaFoldDB" id="A8LQV2"/>
<dbReference type="RefSeq" id="WP_012177427.1">
    <property type="nucleotide sequence ID" value="NC_009952.1"/>
</dbReference>
<evidence type="ECO:0000313" key="2">
    <source>
        <dbReference type="EMBL" id="ABV92495.1"/>
    </source>
</evidence>
<sequence length="264" mass="26704">MTFKTGLLATATALALGAAPVWAVSISVQEFDATNFGFIEGLGTFTEEDFENLGPGGGATVEGQVGFQGSPLSTAVGNFETVGGTGGGGTVTGSGFPNDGTGLALRDGTVFGRTNKIPTTGTWFLDSNDTHGIEWDVSLGGASFDAIFFTLTDGSDQGAFLRIDAGGGNTFEQRVGGKLPDGNSSIVVIEFSSAVTAADIDFFNFESDGVTFREDDGFSLDGMRVGIGGPGFGAPPAPVPLPASGLLLIGALGAVALRARKARG</sequence>
<keyword evidence="1" id="KW-0732">Signal</keyword>
<organism evidence="2 3">
    <name type="scientific">Dinoroseobacter shibae (strain DSM 16493 / NCIMB 14021 / DFL 12)</name>
    <dbReference type="NCBI Taxonomy" id="398580"/>
    <lineage>
        <taxon>Bacteria</taxon>
        <taxon>Pseudomonadati</taxon>
        <taxon>Pseudomonadota</taxon>
        <taxon>Alphaproteobacteria</taxon>
        <taxon>Rhodobacterales</taxon>
        <taxon>Roseobacteraceae</taxon>
        <taxon>Dinoroseobacter</taxon>
    </lineage>
</organism>
<protein>
    <recommendedName>
        <fullName evidence="4">PEP-CTERM protein-sorting domain-containing protein</fullName>
    </recommendedName>
</protein>
<name>A8LQV2_DINSH</name>
<dbReference type="eggNOG" id="ENOG5032XD7">
    <property type="taxonomic scope" value="Bacteria"/>
</dbReference>
<feature type="signal peptide" evidence="1">
    <location>
        <begin position="1"/>
        <end position="23"/>
    </location>
</feature>
<feature type="chain" id="PRO_5002726183" description="PEP-CTERM protein-sorting domain-containing protein" evidence="1">
    <location>
        <begin position="24"/>
        <end position="264"/>
    </location>
</feature>
<proteinExistence type="predicted"/>
<evidence type="ECO:0000313" key="3">
    <source>
        <dbReference type="Proteomes" id="UP000006833"/>
    </source>
</evidence>
<dbReference type="HOGENOM" id="CLU_1052647_0_0_5"/>